<dbReference type="RefSeq" id="WP_201853860.1">
    <property type="nucleotide sequence ID" value="NZ_JAERRG010000011.1"/>
</dbReference>
<comment type="caution">
    <text evidence="1">The sequence shown here is derived from an EMBL/GenBank/DDBJ whole genome shotgun (WGS) entry which is preliminary data.</text>
</comment>
<sequence>MVAALALMLVARFTKVRLERRRDPPMVALCGATGMTALPGTAAPLSLHPLVQPVRDVVPVPNGGGGSAPRG</sequence>
<evidence type="ECO:0000313" key="2">
    <source>
        <dbReference type="Proteomes" id="UP000621510"/>
    </source>
</evidence>
<accession>A0ABS1PUJ4</accession>
<reference evidence="1 2" key="1">
    <citation type="submission" date="2021-01" db="EMBL/GenBank/DDBJ databases">
        <title>WGS of actinomycetes isolated from Thailand.</title>
        <authorList>
            <person name="Thawai C."/>
        </authorList>
    </citation>
    <scope>NUCLEOTIDE SEQUENCE [LARGE SCALE GENOMIC DNA]</scope>
    <source>
        <strain evidence="1 2">CA3R110</strain>
    </source>
</reference>
<protein>
    <submittedName>
        <fullName evidence="1">Uncharacterized protein</fullName>
    </submittedName>
</protein>
<proteinExistence type="predicted"/>
<name>A0ABS1PUJ4_9ACTN</name>
<dbReference type="EMBL" id="JAERRG010000011">
    <property type="protein sequence ID" value="MBL1115964.1"/>
    <property type="molecule type" value="Genomic_DNA"/>
</dbReference>
<gene>
    <name evidence="1" type="ORF">JK364_26685</name>
</gene>
<keyword evidence="2" id="KW-1185">Reference proteome</keyword>
<dbReference type="Proteomes" id="UP000621510">
    <property type="component" value="Unassembled WGS sequence"/>
</dbReference>
<organism evidence="1 2">
    <name type="scientific">Streptomyces endocoffeicus</name>
    <dbReference type="NCBI Taxonomy" id="2898945"/>
    <lineage>
        <taxon>Bacteria</taxon>
        <taxon>Bacillati</taxon>
        <taxon>Actinomycetota</taxon>
        <taxon>Actinomycetes</taxon>
        <taxon>Kitasatosporales</taxon>
        <taxon>Streptomycetaceae</taxon>
        <taxon>Streptomyces</taxon>
    </lineage>
</organism>
<evidence type="ECO:0000313" key="1">
    <source>
        <dbReference type="EMBL" id="MBL1115964.1"/>
    </source>
</evidence>